<dbReference type="GO" id="GO:0046872">
    <property type="term" value="F:metal ion binding"/>
    <property type="evidence" value="ECO:0007669"/>
    <property type="project" value="UniProtKB-KW"/>
</dbReference>
<dbReference type="InterPro" id="IPR034686">
    <property type="entry name" value="Terpene_cyclase-like_2"/>
</dbReference>
<dbReference type="EC" id="4.2.3.-" evidence="1"/>
<dbReference type="PANTHER" id="PTHR35201:SF4">
    <property type="entry name" value="BETA-PINACENE SYNTHASE-RELATED"/>
    <property type="match status" value="1"/>
</dbReference>
<organism evidence="2 3">
    <name type="scientific">Pseudomonas chlororaphis</name>
    <dbReference type="NCBI Taxonomy" id="587753"/>
    <lineage>
        <taxon>Bacteria</taxon>
        <taxon>Pseudomonadati</taxon>
        <taxon>Pseudomonadota</taxon>
        <taxon>Gammaproteobacteria</taxon>
        <taxon>Pseudomonadales</taxon>
        <taxon>Pseudomonadaceae</taxon>
        <taxon>Pseudomonas</taxon>
    </lineage>
</organism>
<dbReference type="PANTHER" id="PTHR35201">
    <property type="entry name" value="TERPENE SYNTHASE"/>
    <property type="match status" value="1"/>
</dbReference>
<keyword evidence="1" id="KW-0456">Lyase</keyword>
<keyword evidence="1" id="KW-0479">Metal-binding</keyword>
<dbReference type="Gene3D" id="1.10.600.10">
    <property type="entry name" value="Farnesyl Diphosphate Synthase"/>
    <property type="match status" value="1"/>
</dbReference>
<dbReference type="SUPFAM" id="SSF48576">
    <property type="entry name" value="Terpenoid synthases"/>
    <property type="match status" value="1"/>
</dbReference>
<dbReference type="Proteomes" id="UP000516316">
    <property type="component" value="Chromosome"/>
</dbReference>
<gene>
    <name evidence="2" type="ORF">HLB40_14740</name>
</gene>
<dbReference type="AlphaFoldDB" id="A0AAP9W1W6"/>
<keyword evidence="1" id="KW-0460">Magnesium</keyword>
<evidence type="ECO:0000313" key="3">
    <source>
        <dbReference type="Proteomes" id="UP000516316"/>
    </source>
</evidence>
<evidence type="ECO:0000313" key="2">
    <source>
        <dbReference type="EMBL" id="QNR50724.1"/>
    </source>
</evidence>
<dbReference type="EMBL" id="CP061079">
    <property type="protein sequence ID" value="QNR50724.1"/>
    <property type="molecule type" value="Genomic_DNA"/>
</dbReference>
<dbReference type="RefSeq" id="WP_101282463.1">
    <property type="nucleotide sequence ID" value="NZ_CP025309.1"/>
</dbReference>
<proteinExistence type="inferred from homology"/>
<dbReference type="GeneID" id="61650646"/>
<dbReference type="GO" id="GO:0010333">
    <property type="term" value="F:terpene synthase activity"/>
    <property type="evidence" value="ECO:0007669"/>
    <property type="project" value="InterPro"/>
</dbReference>
<accession>A0AAP9W1W6</accession>
<name>A0AAP9W1W6_9PSED</name>
<evidence type="ECO:0000256" key="1">
    <source>
        <dbReference type="RuleBase" id="RU366034"/>
    </source>
</evidence>
<sequence>MNDLECPIPSAIHPAADSVDTQSAVWMRRFGLCANEIERNRLTHSGCGQLAARIAPSATRQTLQIVSDFFIWNVSFDDEYCDEGPLSRQPGELARTVSLIHRAIEVPESELHKGDRYACAMLDIRRRLDAYATPSQMYQWLMAMRGWFLAETWKAGNVAVGRIPTLDEYATLRLYSGGAMVFPVLTAIVENYAVSLDSLEDRRVKALTEIAASLVAWMADIASYGKEVARENGGHNLVSVIQHEHGCSPEWATVQATAMCGQMMELFLRSRDSLAPDAPAELHRYLQTLGHYIRASFDWCHASERYAYGDMSAVVSKEDFTSQTNSPLQASSIASIAWWWTIDNQISVALRRE</sequence>
<comment type="cofactor">
    <cofactor evidence="1">
        <name>Mg(2+)</name>
        <dbReference type="ChEBI" id="CHEBI:18420"/>
    </cofactor>
</comment>
<reference evidence="2 3" key="1">
    <citation type="submission" date="2020-09" db="EMBL/GenBank/DDBJ databases">
        <title>The Genome Sequence of Pseudomonas chlororaphis strain Qlu-1 - A phenazine-derivative-producing strain.</title>
        <authorList>
            <person name="Li L."/>
            <person name="Liu K."/>
        </authorList>
    </citation>
    <scope>NUCLEOTIDE SEQUENCE [LARGE SCALE GENOMIC DNA]</scope>
    <source>
        <strain evidence="3">qlu-1</strain>
    </source>
</reference>
<dbReference type="InterPro" id="IPR008949">
    <property type="entry name" value="Isoprenoid_synthase_dom_sf"/>
</dbReference>
<dbReference type="Pfam" id="PF19086">
    <property type="entry name" value="Terpene_syn_C_2"/>
    <property type="match status" value="1"/>
</dbReference>
<protein>
    <recommendedName>
        <fullName evidence="1">Terpene synthase</fullName>
        <ecNumber evidence="1">4.2.3.-</ecNumber>
    </recommendedName>
</protein>
<comment type="similarity">
    <text evidence="1">Belongs to the terpene synthase family.</text>
</comment>